<dbReference type="Pfam" id="PF05621">
    <property type="entry name" value="TniB"/>
    <property type="match status" value="1"/>
</dbReference>
<evidence type="ECO:0000313" key="2">
    <source>
        <dbReference type="Proteomes" id="UP001500305"/>
    </source>
</evidence>
<reference evidence="2" key="1">
    <citation type="journal article" date="2019" name="Int. J. Syst. Evol. Microbiol.">
        <title>The Global Catalogue of Microorganisms (GCM) 10K type strain sequencing project: providing services to taxonomists for standard genome sequencing and annotation.</title>
        <authorList>
            <consortium name="The Broad Institute Genomics Platform"/>
            <consortium name="The Broad Institute Genome Sequencing Center for Infectious Disease"/>
            <person name="Wu L."/>
            <person name="Ma J."/>
        </authorList>
    </citation>
    <scope>NUCLEOTIDE SEQUENCE [LARGE SCALE GENOMIC DNA]</scope>
    <source>
        <strain evidence="2">JCM 7356</strain>
    </source>
</reference>
<proteinExistence type="predicted"/>
<evidence type="ECO:0000313" key="1">
    <source>
        <dbReference type="EMBL" id="GAA2282529.1"/>
    </source>
</evidence>
<dbReference type="Proteomes" id="UP001500305">
    <property type="component" value="Unassembled WGS sequence"/>
</dbReference>
<dbReference type="InterPro" id="IPR008868">
    <property type="entry name" value="TniB"/>
</dbReference>
<keyword evidence="2" id="KW-1185">Reference proteome</keyword>
<protein>
    <submittedName>
        <fullName evidence="1">Uncharacterized protein</fullName>
    </submittedName>
</protein>
<dbReference type="EMBL" id="BAAATR010000102">
    <property type="protein sequence ID" value="GAA2282529.1"/>
    <property type="molecule type" value="Genomic_DNA"/>
</dbReference>
<sequence>MTGDTGMKDFNWAMLEFFAHAGRNSGTANMFAYRALDCVISCETRLLIVDDLQFLRFRSQSGTELSNHFKFIANEFPVMLLFIGYDLRDKGLYLDPQLERRVTRLGLKPFDIDNEGGRAQWRRLLLSLEQRLALADKYPGMLADNLSDDLWARSTGHIGSLMTLIRRGCQRAIRTGEERLTRELLAQVKLDEAAERLRKEWEELFRSGRKTTMPAGSRRTVR</sequence>
<name>A0ABP5RZ45_9ACTN</name>
<accession>A0ABP5RZ45</accession>
<gene>
    <name evidence="1" type="ORF">GCM10010430_80450</name>
</gene>
<organism evidence="1 2">
    <name type="scientific">Kitasatospora cystarginea</name>
    <dbReference type="NCBI Taxonomy" id="58350"/>
    <lineage>
        <taxon>Bacteria</taxon>
        <taxon>Bacillati</taxon>
        <taxon>Actinomycetota</taxon>
        <taxon>Actinomycetes</taxon>
        <taxon>Kitasatosporales</taxon>
        <taxon>Streptomycetaceae</taxon>
        <taxon>Kitasatospora</taxon>
    </lineage>
</organism>
<comment type="caution">
    <text evidence="1">The sequence shown here is derived from an EMBL/GenBank/DDBJ whole genome shotgun (WGS) entry which is preliminary data.</text>
</comment>